<dbReference type="RefSeq" id="WP_184800864.1">
    <property type="nucleotide sequence ID" value="NZ_JACHMY010000001.1"/>
</dbReference>
<evidence type="ECO:0000256" key="3">
    <source>
        <dbReference type="ARBA" id="ARBA00023163"/>
    </source>
</evidence>
<keyword evidence="2 4" id="KW-0238">DNA-binding</keyword>
<dbReference type="GO" id="GO:0000976">
    <property type="term" value="F:transcription cis-regulatory region binding"/>
    <property type="evidence" value="ECO:0007669"/>
    <property type="project" value="TreeGrafter"/>
</dbReference>
<evidence type="ECO:0000259" key="5">
    <source>
        <dbReference type="PROSITE" id="PS50977"/>
    </source>
</evidence>
<proteinExistence type="predicted"/>
<dbReference type="GO" id="GO:0003700">
    <property type="term" value="F:DNA-binding transcription factor activity"/>
    <property type="evidence" value="ECO:0007669"/>
    <property type="project" value="TreeGrafter"/>
</dbReference>
<keyword evidence="3" id="KW-0804">Transcription</keyword>
<dbReference type="PANTHER" id="PTHR30055:SF234">
    <property type="entry name" value="HTH-TYPE TRANSCRIPTIONAL REGULATOR BETI"/>
    <property type="match status" value="1"/>
</dbReference>
<evidence type="ECO:0000313" key="6">
    <source>
        <dbReference type="EMBL" id="MBB5839303.1"/>
    </source>
</evidence>
<reference evidence="6 7" key="1">
    <citation type="submission" date="2020-08" db="EMBL/GenBank/DDBJ databases">
        <title>Sequencing the genomes of 1000 actinobacteria strains.</title>
        <authorList>
            <person name="Klenk H.-P."/>
        </authorList>
    </citation>
    <scope>NUCLEOTIDE SEQUENCE [LARGE SCALE GENOMIC DNA]</scope>
    <source>
        <strain evidence="6 7">DSM 28967</strain>
    </source>
</reference>
<gene>
    <name evidence="6" type="ORF">HDA39_006037</name>
</gene>
<protein>
    <submittedName>
        <fullName evidence="6">AcrR family transcriptional regulator</fullName>
    </submittedName>
</protein>
<accession>A0A7W9JBV8</accession>
<evidence type="ECO:0000313" key="7">
    <source>
        <dbReference type="Proteomes" id="UP000549971"/>
    </source>
</evidence>
<evidence type="ECO:0000256" key="4">
    <source>
        <dbReference type="PROSITE-ProRule" id="PRU00335"/>
    </source>
</evidence>
<dbReference type="AlphaFoldDB" id="A0A7W9JBV8"/>
<dbReference type="PANTHER" id="PTHR30055">
    <property type="entry name" value="HTH-TYPE TRANSCRIPTIONAL REGULATOR RUTR"/>
    <property type="match status" value="1"/>
</dbReference>
<feature type="DNA-binding region" description="H-T-H motif" evidence="4">
    <location>
        <begin position="26"/>
        <end position="45"/>
    </location>
</feature>
<dbReference type="Pfam" id="PF00440">
    <property type="entry name" value="TetR_N"/>
    <property type="match status" value="1"/>
</dbReference>
<dbReference type="SUPFAM" id="SSF46689">
    <property type="entry name" value="Homeodomain-like"/>
    <property type="match status" value="1"/>
</dbReference>
<name>A0A7W9JBV8_9ACTN</name>
<evidence type="ECO:0000256" key="2">
    <source>
        <dbReference type="ARBA" id="ARBA00023125"/>
    </source>
</evidence>
<evidence type="ECO:0000256" key="1">
    <source>
        <dbReference type="ARBA" id="ARBA00023015"/>
    </source>
</evidence>
<dbReference type="PRINTS" id="PR00455">
    <property type="entry name" value="HTHTETR"/>
</dbReference>
<dbReference type="InterPro" id="IPR009057">
    <property type="entry name" value="Homeodomain-like_sf"/>
</dbReference>
<feature type="domain" description="HTH tetR-type" evidence="5">
    <location>
        <begin position="3"/>
        <end position="63"/>
    </location>
</feature>
<comment type="caution">
    <text evidence="6">The sequence shown here is derived from an EMBL/GenBank/DDBJ whole genome shotgun (WGS) entry which is preliminary data.</text>
</comment>
<keyword evidence="1" id="KW-0805">Transcription regulation</keyword>
<dbReference type="Gene3D" id="1.10.357.10">
    <property type="entry name" value="Tetracycline Repressor, domain 2"/>
    <property type="match status" value="1"/>
</dbReference>
<dbReference type="PROSITE" id="PS50977">
    <property type="entry name" value="HTH_TETR_2"/>
    <property type="match status" value="1"/>
</dbReference>
<dbReference type="Proteomes" id="UP000549971">
    <property type="component" value="Unassembled WGS sequence"/>
</dbReference>
<sequence length="214" mass="22611">MAKTTRADLLDAALRTIGERGFAGASARTIATEAGQNQALVFYHFGTVHDLIAAACRESTEQRVALYRDRFDQSTTFAELLAVGRAVHVTEHAEGNVAVLAQMLAGSRGNEVVGAAVADALNLWVVEVEKTLARVLADSPLLPLVDLGGLARSISAGFVGIELLDGVDPEGATRALASLEQLAVLTETLLSELDNLGPVTSRLVKRRLNALTNP</sequence>
<dbReference type="EMBL" id="JACHMY010000001">
    <property type="protein sequence ID" value="MBB5839303.1"/>
    <property type="molecule type" value="Genomic_DNA"/>
</dbReference>
<dbReference type="InterPro" id="IPR050109">
    <property type="entry name" value="HTH-type_TetR-like_transc_reg"/>
</dbReference>
<organism evidence="6 7">
    <name type="scientific">Kribbella italica</name>
    <dbReference type="NCBI Taxonomy" id="1540520"/>
    <lineage>
        <taxon>Bacteria</taxon>
        <taxon>Bacillati</taxon>
        <taxon>Actinomycetota</taxon>
        <taxon>Actinomycetes</taxon>
        <taxon>Propionibacteriales</taxon>
        <taxon>Kribbellaceae</taxon>
        <taxon>Kribbella</taxon>
    </lineage>
</organism>
<dbReference type="InterPro" id="IPR001647">
    <property type="entry name" value="HTH_TetR"/>
</dbReference>
<keyword evidence="7" id="KW-1185">Reference proteome</keyword>